<protein>
    <submittedName>
        <fullName evidence="1">Uncharacterized protein</fullName>
    </submittedName>
</protein>
<gene>
    <name evidence="1" type="ORF">CDAUBV1_LOCUS4516</name>
</gene>
<name>A0AAV2T3G0_CALDB</name>
<accession>A0AAV2T3G0</accession>
<proteinExistence type="predicted"/>
<evidence type="ECO:0000313" key="2">
    <source>
        <dbReference type="Proteomes" id="UP001497525"/>
    </source>
</evidence>
<evidence type="ECO:0000313" key="1">
    <source>
        <dbReference type="EMBL" id="CAL5131997.1"/>
    </source>
</evidence>
<organism evidence="1 2">
    <name type="scientific">Calicophoron daubneyi</name>
    <name type="common">Rumen fluke</name>
    <name type="synonym">Paramphistomum daubneyi</name>
    <dbReference type="NCBI Taxonomy" id="300641"/>
    <lineage>
        <taxon>Eukaryota</taxon>
        <taxon>Metazoa</taxon>
        <taxon>Spiralia</taxon>
        <taxon>Lophotrochozoa</taxon>
        <taxon>Platyhelminthes</taxon>
        <taxon>Trematoda</taxon>
        <taxon>Digenea</taxon>
        <taxon>Plagiorchiida</taxon>
        <taxon>Pronocephalata</taxon>
        <taxon>Paramphistomoidea</taxon>
        <taxon>Paramphistomidae</taxon>
        <taxon>Calicophoron</taxon>
    </lineage>
</organism>
<reference evidence="1" key="1">
    <citation type="submission" date="2024-06" db="EMBL/GenBank/DDBJ databases">
        <authorList>
            <person name="Liu X."/>
            <person name="Lenzi L."/>
            <person name="Haldenby T S."/>
            <person name="Uol C."/>
        </authorList>
    </citation>
    <scope>NUCLEOTIDE SEQUENCE</scope>
</reference>
<sequence>MLELPVIDTLSSIIECAAVSEGSTCFVLAPLRRAPPDILNHSYLRYRRSQSILQGVEVSNFRHLLDPSDRKFLRQKPPDPSFAASFTSDKPSQMTALVLRHLWVFMAFHPLCQLRSPPNTLQPRTHILNRPLPAHKKAENHSNYPPS</sequence>
<dbReference type="AlphaFoldDB" id="A0AAV2T3G0"/>
<comment type="caution">
    <text evidence="1">The sequence shown here is derived from an EMBL/GenBank/DDBJ whole genome shotgun (WGS) entry which is preliminary data.</text>
</comment>
<dbReference type="EMBL" id="CAXLJL010000112">
    <property type="protein sequence ID" value="CAL5131997.1"/>
    <property type="molecule type" value="Genomic_DNA"/>
</dbReference>
<dbReference type="Proteomes" id="UP001497525">
    <property type="component" value="Unassembled WGS sequence"/>
</dbReference>